<dbReference type="GO" id="GO:0017000">
    <property type="term" value="P:antibiotic biosynthetic process"/>
    <property type="evidence" value="ECO:0007669"/>
    <property type="project" value="UniProtKB-ARBA"/>
</dbReference>
<dbReference type="InterPro" id="IPR029058">
    <property type="entry name" value="AB_hydrolase_fold"/>
</dbReference>
<feature type="chain" id="PRO_5040826248" description="Alpha/beta-hydrolase" evidence="2">
    <location>
        <begin position="18"/>
        <end position="456"/>
    </location>
</feature>
<sequence length="456" mass="48549">MHLKIALLCPFFLSALATPVPDVSLATREASTFVSRLENTLKGLGALTKGVLQEVDLLVGALQDVAEGKIDPVTTLEDALGSLSDVRNASEAGVVGVAVDLVTKGLAPKNIIDLLEGLSDNEINSANNTNPRNPQTSIFPKSSTDAPYSQREEDLRSAIYIPDEFQYGANGKRPVLLVPGTAGSAGSSYYFNFEKLLRETDFADPIWVNVPNYSLGDIQVNSEYIAYAINYVAAVSNTTIGVVAASQGNVGVQWALKYWPSSRESVEDFMAISADFHGSYLIQACLIPNSFCTPAVLQQAYDSEFIKTLRSDGGDSAYVPTTSVYSGPDEIVTPQTDPDASGELSDAHGAGSTNTQIQLACPGLPAGGFYFHGSLIVNPITWALFVDAITHEGPADLSRIDLDSICARLITQGLGLTDLLGSELAVELESVVDQLEYGYMGPSVEPAIKDYAQSSS</sequence>
<dbReference type="InterPro" id="IPR053228">
    <property type="entry name" value="Stereospecific_Lipase"/>
</dbReference>
<name>A0A9W9Q9B3_PENBR</name>
<feature type="region of interest" description="Disordered" evidence="1">
    <location>
        <begin position="328"/>
        <end position="351"/>
    </location>
</feature>
<reference evidence="3" key="2">
    <citation type="journal article" date="2023" name="IMA Fungus">
        <title>Comparative genomic study of the Penicillium genus elucidates a diverse pangenome and 15 lateral gene transfer events.</title>
        <authorList>
            <person name="Petersen C."/>
            <person name="Sorensen T."/>
            <person name="Nielsen M.R."/>
            <person name="Sondergaard T.E."/>
            <person name="Sorensen J.L."/>
            <person name="Fitzpatrick D.A."/>
            <person name="Frisvad J.C."/>
            <person name="Nielsen K.L."/>
        </authorList>
    </citation>
    <scope>NUCLEOTIDE SEQUENCE</scope>
    <source>
        <strain evidence="3">IBT 35673</strain>
    </source>
</reference>
<dbReference type="AlphaFoldDB" id="A0A9W9Q9B3"/>
<feature type="region of interest" description="Disordered" evidence="1">
    <location>
        <begin position="123"/>
        <end position="147"/>
    </location>
</feature>
<keyword evidence="2" id="KW-0732">Signal</keyword>
<evidence type="ECO:0000256" key="1">
    <source>
        <dbReference type="SAM" id="MobiDB-lite"/>
    </source>
</evidence>
<dbReference type="EMBL" id="JAPZBQ010000005">
    <property type="protein sequence ID" value="KAJ5328689.1"/>
    <property type="molecule type" value="Genomic_DNA"/>
</dbReference>
<evidence type="ECO:0008006" key="5">
    <source>
        <dbReference type="Google" id="ProtNLM"/>
    </source>
</evidence>
<evidence type="ECO:0000256" key="2">
    <source>
        <dbReference type="SAM" id="SignalP"/>
    </source>
</evidence>
<dbReference type="PANTHER" id="PTHR37574:SF1">
    <property type="entry name" value="LIPASE B"/>
    <property type="match status" value="1"/>
</dbReference>
<organism evidence="3 4">
    <name type="scientific">Penicillium brevicompactum</name>
    <dbReference type="NCBI Taxonomy" id="5074"/>
    <lineage>
        <taxon>Eukaryota</taxon>
        <taxon>Fungi</taxon>
        <taxon>Dikarya</taxon>
        <taxon>Ascomycota</taxon>
        <taxon>Pezizomycotina</taxon>
        <taxon>Eurotiomycetes</taxon>
        <taxon>Eurotiomycetidae</taxon>
        <taxon>Eurotiales</taxon>
        <taxon>Aspergillaceae</taxon>
        <taxon>Penicillium</taxon>
    </lineage>
</organism>
<dbReference type="GO" id="GO:0072330">
    <property type="term" value="P:monocarboxylic acid biosynthetic process"/>
    <property type="evidence" value="ECO:0007669"/>
    <property type="project" value="UniProtKB-ARBA"/>
</dbReference>
<accession>A0A9W9Q9B3</accession>
<gene>
    <name evidence="3" type="ORF">N7452_009079</name>
</gene>
<comment type="caution">
    <text evidence="3">The sequence shown here is derived from an EMBL/GenBank/DDBJ whole genome shotgun (WGS) entry which is preliminary data.</text>
</comment>
<dbReference type="Proteomes" id="UP001147695">
    <property type="component" value="Unassembled WGS sequence"/>
</dbReference>
<evidence type="ECO:0000313" key="3">
    <source>
        <dbReference type="EMBL" id="KAJ5328689.1"/>
    </source>
</evidence>
<dbReference type="SUPFAM" id="SSF53474">
    <property type="entry name" value="alpha/beta-Hydrolases"/>
    <property type="match status" value="1"/>
</dbReference>
<protein>
    <recommendedName>
        <fullName evidence="5">Alpha/beta-hydrolase</fullName>
    </recommendedName>
</protein>
<proteinExistence type="predicted"/>
<evidence type="ECO:0000313" key="4">
    <source>
        <dbReference type="Proteomes" id="UP001147695"/>
    </source>
</evidence>
<feature type="signal peptide" evidence="2">
    <location>
        <begin position="1"/>
        <end position="17"/>
    </location>
</feature>
<reference evidence="3" key="1">
    <citation type="submission" date="2022-12" db="EMBL/GenBank/DDBJ databases">
        <authorList>
            <person name="Petersen C."/>
        </authorList>
    </citation>
    <scope>NUCLEOTIDE SEQUENCE</scope>
    <source>
        <strain evidence="3">IBT 35673</strain>
    </source>
</reference>
<dbReference type="Gene3D" id="3.40.50.1820">
    <property type="entry name" value="alpha/beta hydrolase"/>
    <property type="match status" value="1"/>
</dbReference>
<dbReference type="PANTHER" id="PTHR37574">
    <property type="entry name" value="LIPASE B"/>
    <property type="match status" value="1"/>
</dbReference>